<organism evidence="3 4">
    <name type="scientific">Kwoniella newhampshirensis</name>
    <dbReference type="NCBI Taxonomy" id="1651941"/>
    <lineage>
        <taxon>Eukaryota</taxon>
        <taxon>Fungi</taxon>
        <taxon>Dikarya</taxon>
        <taxon>Basidiomycota</taxon>
        <taxon>Agaricomycotina</taxon>
        <taxon>Tremellomycetes</taxon>
        <taxon>Tremellales</taxon>
        <taxon>Cryptococcaceae</taxon>
        <taxon>Kwoniella</taxon>
    </lineage>
</organism>
<dbReference type="KEGG" id="kne:92177925"/>
<feature type="region of interest" description="Disordered" evidence="1">
    <location>
        <begin position="571"/>
        <end position="594"/>
    </location>
</feature>
<dbReference type="SMART" id="SM01236">
    <property type="entry name" value="Haem_oxygenase_2"/>
    <property type="match status" value="1"/>
</dbReference>
<sequence length="817" mass="91203">MDSSILAVGPKTDRSIFFLITTPLLLLLSYLIHSAWSFRQSKAATRRSRRISEESAKRPTIIIGDEGELKKQKKETAAEKGVATSEVVETQRYLGIFEALENSEVTREEKERLRGDKALYHQLQNIENHPDATAAARTRLSQLFDQTVHAALQSPSSTILAVNTYTPRALEQHFVREHTSSTNRYEAYLARRKQGGPRELFPTREHAVRWLRTAAVVKYVDGGWVANVLGIDTCAPEGSKTLGSDYPGGPERRAGKLAWQVISEEFGDGDLDKNHVYVYNELLKGLHPSGESATGDESHFDGMAEDQGSPRCWTAAIAQQCIGLLSSTEDYFPEALGFNMAYETLPYHLLVTSRELRELKIDDYYFALHITIDNPDSGHAAIARASVDRYLEGVRVRDGQEAMERMWRRVQAGVVLADGLPTTPWAPVDFAVDPITRIWKPIPQKAVVVGPTDIESRLVKLLGRKASAAEKMHCPSRILIKGHTIEYWLAPATFTFDKGLEFVRALAEKRPWVSPGSSPKSKLVQELEWGGRMFGAFSRDEVNVVKRWIESLGKIESLEGSYEKFIGLQEKHTKNARPQPNRQISPTSLARSARSSSELPRSLSSLASTATCASRPLDIKHFAPVWFTSIALLERFPLSPAKFASPLGSSVLRILRAQLGFPALHTNDDICAGMDDVHAEMDGPANVLGLWEIGDDMCRRRGITPPATQVELLDWIEVNQSSSIATFCDDMLQLRWSPYTHQATLLGLVYGFAVQLYRSEGVMSMATTEERVILSRIAREIIDTTSACVEEQSQVKGWWEHFVGGYERVTKEIGTFA</sequence>
<evidence type="ECO:0000313" key="3">
    <source>
        <dbReference type="EMBL" id="KAK8870095.1"/>
    </source>
</evidence>
<reference evidence="3 4" key="1">
    <citation type="journal article" date="2024" name="bioRxiv">
        <title>Comparative genomics of Cryptococcus and Kwoniella reveals pathogenesis evolution and contrasting karyotype dynamics via intercentromeric recombination or chromosome fusion.</title>
        <authorList>
            <person name="Coelho M.A."/>
            <person name="David-Palma M."/>
            <person name="Shea T."/>
            <person name="Bowers K."/>
            <person name="McGinley-Smith S."/>
            <person name="Mohammad A.W."/>
            <person name="Gnirke A."/>
            <person name="Yurkov A.M."/>
            <person name="Nowrousian M."/>
            <person name="Sun S."/>
            <person name="Cuomo C.A."/>
            <person name="Heitman J."/>
        </authorList>
    </citation>
    <scope>NUCLEOTIDE SEQUENCE [LARGE SCALE GENOMIC DNA]</scope>
    <source>
        <strain evidence="3 4">CBS 13917</strain>
    </source>
</reference>
<evidence type="ECO:0000256" key="1">
    <source>
        <dbReference type="SAM" id="MobiDB-lite"/>
    </source>
</evidence>
<comment type="caution">
    <text evidence="3">The sequence shown here is derived from an EMBL/GenBank/DDBJ whole genome shotgun (WGS) entry which is preliminary data.</text>
</comment>
<dbReference type="Pfam" id="PF14518">
    <property type="entry name" value="Haem_oxygenas_2"/>
    <property type="match status" value="1"/>
</dbReference>
<proteinExistence type="predicted"/>
<gene>
    <name evidence="3" type="ORF">IAR55_000665</name>
</gene>
<name>A0AAW0Z7C7_9TREE</name>
<keyword evidence="4" id="KW-1185">Reference proteome</keyword>
<accession>A0AAW0Z7C7</accession>
<evidence type="ECO:0000256" key="2">
    <source>
        <dbReference type="SAM" id="Phobius"/>
    </source>
</evidence>
<feature type="compositionally biased region" description="Polar residues" evidence="1">
    <location>
        <begin position="576"/>
        <end position="587"/>
    </location>
</feature>
<dbReference type="GeneID" id="92177925"/>
<dbReference type="AlphaFoldDB" id="A0AAW0Z7C7"/>
<keyword evidence="2" id="KW-1133">Transmembrane helix</keyword>
<protein>
    <submittedName>
        <fullName evidence="3">Uncharacterized protein</fullName>
    </submittedName>
</protein>
<dbReference type="InterPro" id="IPR016084">
    <property type="entry name" value="Haem_Oase-like_multi-hlx"/>
</dbReference>
<dbReference type="EMBL" id="JBCAWK010000001">
    <property type="protein sequence ID" value="KAK8870095.1"/>
    <property type="molecule type" value="Genomic_DNA"/>
</dbReference>
<dbReference type="Gene3D" id="1.20.910.10">
    <property type="entry name" value="Heme oxygenase-like"/>
    <property type="match status" value="1"/>
</dbReference>
<evidence type="ECO:0000313" key="4">
    <source>
        <dbReference type="Proteomes" id="UP001388673"/>
    </source>
</evidence>
<dbReference type="Proteomes" id="UP001388673">
    <property type="component" value="Unassembled WGS sequence"/>
</dbReference>
<dbReference type="RefSeq" id="XP_066806341.1">
    <property type="nucleotide sequence ID" value="XM_066943799.1"/>
</dbReference>
<feature type="transmembrane region" description="Helical" evidence="2">
    <location>
        <begin position="16"/>
        <end position="38"/>
    </location>
</feature>
<keyword evidence="2" id="KW-0812">Transmembrane</keyword>
<keyword evidence="2" id="KW-0472">Membrane</keyword>